<keyword evidence="1" id="KW-0812">Transmembrane</keyword>
<organism evidence="2 3">
    <name type="scientific">Parapedobacter pyrenivorans</name>
    <dbReference type="NCBI Taxonomy" id="1305674"/>
    <lineage>
        <taxon>Bacteria</taxon>
        <taxon>Pseudomonadati</taxon>
        <taxon>Bacteroidota</taxon>
        <taxon>Sphingobacteriia</taxon>
        <taxon>Sphingobacteriales</taxon>
        <taxon>Sphingobacteriaceae</taxon>
        <taxon>Parapedobacter</taxon>
    </lineage>
</organism>
<reference evidence="2" key="2">
    <citation type="submission" date="2020-09" db="EMBL/GenBank/DDBJ databases">
        <authorList>
            <person name="Sun Q."/>
            <person name="Zhou Y."/>
        </authorList>
    </citation>
    <scope>NUCLEOTIDE SEQUENCE</scope>
    <source>
        <strain evidence="2">CGMCC 1.12195</strain>
    </source>
</reference>
<accession>A0A917I305</accession>
<feature type="transmembrane region" description="Helical" evidence="1">
    <location>
        <begin position="95"/>
        <end position="114"/>
    </location>
</feature>
<evidence type="ECO:0000313" key="2">
    <source>
        <dbReference type="EMBL" id="GGH04107.1"/>
    </source>
</evidence>
<name>A0A917I305_9SPHI</name>
<feature type="transmembrane region" description="Helical" evidence="1">
    <location>
        <begin position="66"/>
        <end position="89"/>
    </location>
</feature>
<gene>
    <name evidence="2" type="ORF">GCM10007415_45430</name>
</gene>
<dbReference type="RefSeq" id="WP_188508435.1">
    <property type="nucleotide sequence ID" value="NZ_BMER01000007.1"/>
</dbReference>
<protein>
    <submittedName>
        <fullName evidence="2">Uncharacterized protein</fullName>
    </submittedName>
</protein>
<keyword evidence="1" id="KW-0472">Membrane</keyword>
<evidence type="ECO:0000256" key="1">
    <source>
        <dbReference type="SAM" id="Phobius"/>
    </source>
</evidence>
<reference evidence="2" key="1">
    <citation type="journal article" date="2014" name="Int. J. Syst. Evol. Microbiol.">
        <title>Complete genome sequence of Corynebacterium casei LMG S-19264T (=DSM 44701T), isolated from a smear-ripened cheese.</title>
        <authorList>
            <consortium name="US DOE Joint Genome Institute (JGI-PGF)"/>
            <person name="Walter F."/>
            <person name="Albersmeier A."/>
            <person name="Kalinowski J."/>
            <person name="Ruckert C."/>
        </authorList>
    </citation>
    <scope>NUCLEOTIDE SEQUENCE</scope>
    <source>
        <strain evidence="2">CGMCC 1.12195</strain>
    </source>
</reference>
<dbReference type="EMBL" id="BMER01000007">
    <property type="protein sequence ID" value="GGH04107.1"/>
    <property type="molecule type" value="Genomic_DNA"/>
</dbReference>
<sequence>MKLKNILLLNAISSGITGLLLAAVPRVFADIFQLVSLAPFTGVGIFLVLYALLVAVTALAVPIRTVWVRVVIALDMIWVVASVVCAAAVFTMISLWGTLFILGVAAWVGAMAYLQNKALITGR</sequence>
<keyword evidence="3" id="KW-1185">Reference proteome</keyword>
<keyword evidence="1" id="KW-1133">Transmembrane helix</keyword>
<feature type="transmembrane region" description="Helical" evidence="1">
    <location>
        <begin position="39"/>
        <end position="59"/>
    </location>
</feature>
<dbReference type="AlphaFoldDB" id="A0A917I305"/>
<proteinExistence type="predicted"/>
<dbReference type="Proteomes" id="UP000660862">
    <property type="component" value="Unassembled WGS sequence"/>
</dbReference>
<comment type="caution">
    <text evidence="2">The sequence shown here is derived from an EMBL/GenBank/DDBJ whole genome shotgun (WGS) entry which is preliminary data.</text>
</comment>
<evidence type="ECO:0000313" key="3">
    <source>
        <dbReference type="Proteomes" id="UP000660862"/>
    </source>
</evidence>